<feature type="binding site" evidence="11">
    <location>
        <position position="65"/>
    </location>
    <ligand>
        <name>UMP</name>
        <dbReference type="ChEBI" id="CHEBI:57865"/>
    </ligand>
</feature>
<dbReference type="GO" id="GO:0033862">
    <property type="term" value="F:UMP kinase activity"/>
    <property type="evidence" value="ECO:0007669"/>
    <property type="project" value="UniProtKB-EC"/>
</dbReference>
<comment type="activity regulation">
    <text evidence="11">Inhibited by UTP.</text>
</comment>
<reference evidence="13" key="1">
    <citation type="submission" date="2022-09" db="EMBL/GenBank/DDBJ databases">
        <title>Haloadaptaus new haloarchaeum isolated from saline soil.</title>
        <authorList>
            <person name="Duran-Viseras A."/>
            <person name="Sanchez-Porro C."/>
            <person name="Ventosa A."/>
        </authorList>
    </citation>
    <scope>NUCLEOTIDE SEQUENCE</scope>
    <source>
        <strain evidence="13">F3-133</strain>
    </source>
</reference>
<evidence type="ECO:0000256" key="10">
    <source>
        <dbReference type="ARBA" id="ARBA00047767"/>
    </source>
</evidence>
<comment type="catalytic activity">
    <reaction evidence="10 11">
        <text>UMP + ATP = UDP + ADP</text>
        <dbReference type="Rhea" id="RHEA:24400"/>
        <dbReference type="ChEBI" id="CHEBI:30616"/>
        <dbReference type="ChEBI" id="CHEBI:57865"/>
        <dbReference type="ChEBI" id="CHEBI:58223"/>
        <dbReference type="ChEBI" id="CHEBI:456216"/>
        <dbReference type="EC" id="2.7.4.22"/>
    </reaction>
</comment>
<evidence type="ECO:0000256" key="11">
    <source>
        <dbReference type="HAMAP-Rule" id="MF_01220"/>
    </source>
</evidence>
<comment type="caution">
    <text evidence="11">Lacks conserved residue(s) required for the propagation of feature annotation.</text>
</comment>
<feature type="binding site" evidence="11">
    <location>
        <position position="48"/>
    </location>
    <ligand>
        <name>ATP</name>
        <dbReference type="ChEBI" id="CHEBI:30616"/>
    </ligand>
</feature>
<evidence type="ECO:0000313" key="13">
    <source>
        <dbReference type="EMBL" id="MCX2819987.1"/>
    </source>
</evidence>
<organism evidence="13 14">
    <name type="scientific">Halorutilus salinus</name>
    <dbReference type="NCBI Taxonomy" id="2487751"/>
    <lineage>
        <taxon>Archaea</taxon>
        <taxon>Methanobacteriati</taxon>
        <taxon>Methanobacteriota</taxon>
        <taxon>Stenosarchaea group</taxon>
        <taxon>Halobacteria</taxon>
        <taxon>Halorutilales</taxon>
        <taxon>Halorutilaceae</taxon>
        <taxon>Halorutilus</taxon>
    </lineage>
</organism>
<keyword evidence="7 11" id="KW-0418">Kinase</keyword>
<keyword evidence="8 11" id="KW-0067">ATP-binding</keyword>
<keyword evidence="9 11" id="KW-0665">Pyrimidine biosynthesis</keyword>
<protein>
    <recommendedName>
        <fullName evidence="11">Uridylate kinase</fullName>
        <shortName evidence="11">UK</shortName>
        <ecNumber evidence="11">2.7.4.22</ecNumber>
    </recommendedName>
    <alternativeName>
        <fullName evidence="11">Uridine monophosphate kinase</fullName>
        <shortName evidence="11">UMP kinase</shortName>
        <shortName evidence="11">UMPK</shortName>
    </alternativeName>
</protein>
<comment type="similarity">
    <text evidence="3 11">Belongs to the UMP kinase family.</text>
</comment>
<dbReference type="InterPro" id="IPR011818">
    <property type="entry name" value="Uridylate_kinase_arch/spir"/>
</dbReference>
<dbReference type="HAMAP" id="MF_01220_A">
    <property type="entry name" value="PyrH_A"/>
    <property type="match status" value="1"/>
</dbReference>
<dbReference type="FunFam" id="3.40.1160.10:FF:000030">
    <property type="entry name" value="Uridylate kinase"/>
    <property type="match status" value="1"/>
</dbReference>
<gene>
    <name evidence="11 13" type="primary">pyrH</name>
    <name evidence="13" type="ORF">EGH25_11565</name>
</gene>
<dbReference type="RefSeq" id="WP_266088748.1">
    <property type="nucleotide sequence ID" value="NZ_RKLV01000015.1"/>
</dbReference>
<comment type="subcellular location">
    <subcellularLocation>
        <location evidence="1 11">Cytoplasm</location>
    </subcellularLocation>
</comment>
<dbReference type="PANTHER" id="PTHR42833">
    <property type="entry name" value="URIDYLATE KINASE"/>
    <property type="match status" value="1"/>
</dbReference>
<feature type="binding site" evidence="11">
    <location>
        <begin position="113"/>
        <end position="119"/>
    </location>
    <ligand>
        <name>UMP</name>
        <dbReference type="ChEBI" id="CHEBI:57865"/>
    </ligand>
</feature>
<feature type="domain" description="Aspartate/glutamate/uridylate kinase" evidence="12">
    <location>
        <begin position="3"/>
        <end position="201"/>
    </location>
</feature>
<feature type="binding site" evidence="11">
    <location>
        <begin position="9"/>
        <end position="10"/>
    </location>
    <ligand>
        <name>ATP</name>
        <dbReference type="ChEBI" id="CHEBI:30616"/>
    </ligand>
</feature>
<feature type="binding site" evidence="11">
    <location>
        <position position="148"/>
    </location>
    <ligand>
        <name>ATP</name>
        <dbReference type="ChEBI" id="CHEBI:30616"/>
    </ligand>
</feature>
<dbReference type="SUPFAM" id="SSF53633">
    <property type="entry name" value="Carbamate kinase-like"/>
    <property type="match status" value="1"/>
</dbReference>
<dbReference type="EMBL" id="RKLV01000015">
    <property type="protein sequence ID" value="MCX2819987.1"/>
    <property type="molecule type" value="Genomic_DNA"/>
</dbReference>
<dbReference type="GO" id="GO:0005524">
    <property type="term" value="F:ATP binding"/>
    <property type="evidence" value="ECO:0007669"/>
    <property type="project" value="UniProtKB-KW"/>
</dbReference>
<keyword evidence="4 11" id="KW-0963">Cytoplasm</keyword>
<accession>A0A9Q4C530</accession>
<evidence type="ECO:0000256" key="7">
    <source>
        <dbReference type="ARBA" id="ARBA00022777"/>
    </source>
</evidence>
<evidence type="ECO:0000256" key="4">
    <source>
        <dbReference type="ARBA" id="ARBA00022490"/>
    </source>
</evidence>
<evidence type="ECO:0000256" key="8">
    <source>
        <dbReference type="ARBA" id="ARBA00022840"/>
    </source>
</evidence>
<dbReference type="EC" id="2.7.4.22" evidence="11"/>
<dbReference type="GO" id="GO:0005737">
    <property type="term" value="C:cytoplasm"/>
    <property type="evidence" value="ECO:0007669"/>
    <property type="project" value="UniProtKB-SubCell"/>
</dbReference>
<sequence>MDIVISVGGSVLVPELSAERVSEFARVVESIADDHSVTVVVGGGKTARDYIGVARELGSNDAMCDYLGIDVTRINARLLIAALEGTAYPEPPTSYREAEDALADDKVPVMGGTAPGQTTDAVAAVFSEYTDADLLVYATSVDGVYTADPSADDDARKLERLTPDELIGIVMETQMDAGANSVVDALAAKIIERSRMRTLVLDGSDPADIECAVLDGAHDGTEILPEGTDEAQGALDEF</sequence>
<name>A0A9Q4C530_9EURY</name>
<feature type="binding site" evidence="11">
    <location>
        <position position="44"/>
    </location>
    <ligand>
        <name>ATP</name>
        <dbReference type="ChEBI" id="CHEBI:30616"/>
    </ligand>
</feature>
<dbReference type="CDD" id="cd04253">
    <property type="entry name" value="AAK_UMPK-PyrH-Pf"/>
    <property type="match status" value="1"/>
</dbReference>
<comment type="pathway">
    <text evidence="2 11">Pyrimidine metabolism; CTP biosynthesis via de novo pathway; UDP from UMP (UMPK route): step 1/1.</text>
</comment>
<dbReference type="GO" id="GO:0044210">
    <property type="term" value="P:'de novo' CTP biosynthetic process"/>
    <property type="evidence" value="ECO:0007669"/>
    <property type="project" value="UniProtKB-UniRule"/>
</dbReference>
<dbReference type="InterPro" id="IPR001048">
    <property type="entry name" value="Asp/Glu/Uridylate_kinase"/>
</dbReference>
<dbReference type="Proteomes" id="UP001149411">
    <property type="component" value="Unassembled WGS sequence"/>
</dbReference>
<keyword evidence="5 11" id="KW-0808">Transferase</keyword>
<dbReference type="NCBIfam" id="TIGR02076">
    <property type="entry name" value="pyrH_arch"/>
    <property type="match status" value="1"/>
</dbReference>
<proteinExistence type="inferred from homology"/>
<comment type="subunit">
    <text evidence="11">Homohexamer.</text>
</comment>
<feature type="binding site" evidence="11">
    <location>
        <position position="139"/>
    </location>
    <ligand>
        <name>ATP</name>
        <dbReference type="ChEBI" id="CHEBI:30616"/>
    </ligand>
</feature>
<evidence type="ECO:0000256" key="2">
    <source>
        <dbReference type="ARBA" id="ARBA00004791"/>
    </source>
</evidence>
<evidence type="ECO:0000259" key="12">
    <source>
        <dbReference type="Pfam" id="PF00696"/>
    </source>
</evidence>
<dbReference type="PANTHER" id="PTHR42833:SF4">
    <property type="entry name" value="URIDYLATE KINASE PUMPKIN, CHLOROPLASTIC"/>
    <property type="match status" value="1"/>
</dbReference>
<dbReference type="InterPro" id="IPR011817">
    <property type="entry name" value="Uridylate_kinase"/>
</dbReference>
<dbReference type="AlphaFoldDB" id="A0A9Q4C530"/>
<evidence type="ECO:0000256" key="5">
    <source>
        <dbReference type="ARBA" id="ARBA00022679"/>
    </source>
</evidence>
<dbReference type="GO" id="GO:0006225">
    <property type="term" value="P:UDP biosynthetic process"/>
    <property type="evidence" value="ECO:0007669"/>
    <property type="project" value="TreeGrafter"/>
</dbReference>
<evidence type="ECO:0000256" key="1">
    <source>
        <dbReference type="ARBA" id="ARBA00004496"/>
    </source>
</evidence>
<dbReference type="Pfam" id="PF00696">
    <property type="entry name" value="AA_kinase"/>
    <property type="match status" value="1"/>
</dbReference>
<keyword evidence="6 11" id="KW-0547">Nucleotide-binding</keyword>
<feature type="binding site" evidence="11">
    <location>
        <position position="43"/>
    </location>
    <ligand>
        <name>UMP</name>
        <dbReference type="ChEBI" id="CHEBI:57865"/>
    </ligand>
</feature>
<evidence type="ECO:0000256" key="3">
    <source>
        <dbReference type="ARBA" id="ARBA00007614"/>
    </source>
</evidence>
<comment type="function">
    <text evidence="11">Catalyzes the reversible phosphorylation of UMP to UDP.</text>
</comment>
<dbReference type="Gene3D" id="3.40.1160.10">
    <property type="entry name" value="Acetylglutamate kinase-like"/>
    <property type="match status" value="1"/>
</dbReference>
<evidence type="ECO:0000256" key="6">
    <source>
        <dbReference type="ARBA" id="ARBA00022741"/>
    </source>
</evidence>
<evidence type="ECO:0000313" key="14">
    <source>
        <dbReference type="Proteomes" id="UP001149411"/>
    </source>
</evidence>
<dbReference type="PIRSF" id="PIRSF005650">
    <property type="entry name" value="Uridylate_kin"/>
    <property type="match status" value="1"/>
</dbReference>
<dbReference type="InterPro" id="IPR036393">
    <property type="entry name" value="AceGlu_kinase-like_sf"/>
</dbReference>
<feature type="binding site" evidence="11">
    <location>
        <position position="145"/>
    </location>
    <ligand>
        <name>ATP</name>
        <dbReference type="ChEBI" id="CHEBI:30616"/>
    </ligand>
</feature>
<keyword evidence="14" id="KW-1185">Reference proteome</keyword>
<comment type="caution">
    <text evidence="13">The sequence shown here is derived from an EMBL/GenBank/DDBJ whole genome shotgun (WGS) entry which is preliminary data.</text>
</comment>
<evidence type="ECO:0000256" key="9">
    <source>
        <dbReference type="ARBA" id="ARBA00022975"/>
    </source>
</evidence>